<name>A0A239P246_9ACTN</name>
<sequence length="62" mass="6976">MSFSAKYDSSTCPKRRAPIEAGEEVETYSVGRINRYEHVLCPKTADVTCSICGDRWIECDCP</sequence>
<protein>
    <submittedName>
        <fullName evidence="1">Uncharacterized protein</fullName>
    </submittedName>
</protein>
<dbReference type="Proteomes" id="UP000198282">
    <property type="component" value="Unassembled WGS sequence"/>
</dbReference>
<dbReference type="AlphaFoldDB" id="A0A239P246"/>
<evidence type="ECO:0000313" key="2">
    <source>
        <dbReference type="Proteomes" id="UP000198282"/>
    </source>
</evidence>
<reference evidence="1 2" key="1">
    <citation type="submission" date="2017-06" db="EMBL/GenBank/DDBJ databases">
        <authorList>
            <person name="Kim H.J."/>
            <person name="Triplett B.A."/>
        </authorList>
    </citation>
    <scope>NUCLEOTIDE SEQUENCE [LARGE SCALE GENOMIC DNA]</scope>
    <source>
        <strain evidence="1 2">CGMCC 4.2132</strain>
    </source>
</reference>
<gene>
    <name evidence="1" type="ORF">SAMN05216276_108143</name>
</gene>
<evidence type="ECO:0000313" key="1">
    <source>
        <dbReference type="EMBL" id="SNT61080.1"/>
    </source>
</evidence>
<proteinExistence type="predicted"/>
<keyword evidence="2" id="KW-1185">Reference proteome</keyword>
<accession>A0A239P246</accession>
<dbReference type="RefSeq" id="WP_089213057.1">
    <property type="nucleotide sequence ID" value="NZ_FZOD01000081.1"/>
</dbReference>
<dbReference type="EMBL" id="FZOD01000081">
    <property type="protein sequence ID" value="SNT61080.1"/>
    <property type="molecule type" value="Genomic_DNA"/>
</dbReference>
<dbReference type="OrthoDB" id="9947329at2"/>
<organism evidence="1 2">
    <name type="scientific">Streptosporangium subroseum</name>
    <dbReference type="NCBI Taxonomy" id="106412"/>
    <lineage>
        <taxon>Bacteria</taxon>
        <taxon>Bacillati</taxon>
        <taxon>Actinomycetota</taxon>
        <taxon>Actinomycetes</taxon>
        <taxon>Streptosporangiales</taxon>
        <taxon>Streptosporangiaceae</taxon>
        <taxon>Streptosporangium</taxon>
    </lineage>
</organism>